<keyword evidence="2" id="KW-1185">Reference proteome</keyword>
<sequence length="112" mass="12461">MRRAALSLESLGPLAGSKVILTSRFEATRELFWTDLVISSCGMMTPELAPPSPNFQDTPASPPSCYQFLHQVRWAGTEMVLCTTPAGGRLVTTHDLTCYRLHIRRIFSGIMF</sequence>
<accession>A0A4Y2TU42</accession>
<gene>
    <name evidence="1" type="ORF">AVEN_261418_1</name>
</gene>
<comment type="caution">
    <text evidence="1">The sequence shown here is derived from an EMBL/GenBank/DDBJ whole genome shotgun (WGS) entry which is preliminary data.</text>
</comment>
<reference evidence="1 2" key="1">
    <citation type="journal article" date="2019" name="Sci. Rep.">
        <title>Orb-weaving spider Araneus ventricosus genome elucidates the spidroin gene catalogue.</title>
        <authorList>
            <person name="Kono N."/>
            <person name="Nakamura H."/>
            <person name="Ohtoshi R."/>
            <person name="Moran D.A.P."/>
            <person name="Shinohara A."/>
            <person name="Yoshida Y."/>
            <person name="Fujiwara M."/>
            <person name="Mori M."/>
            <person name="Tomita M."/>
            <person name="Arakawa K."/>
        </authorList>
    </citation>
    <scope>NUCLEOTIDE SEQUENCE [LARGE SCALE GENOMIC DNA]</scope>
</reference>
<evidence type="ECO:0000313" key="2">
    <source>
        <dbReference type="Proteomes" id="UP000499080"/>
    </source>
</evidence>
<dbReference type="EMBL" id="BGPR01030833">
    <property type="protein sequence ID" value="GBO03591.1"/>
    <property type="molecule type" value="Genomic_DNA"/>
</dbReference>
<evidence type="ECO:0000313" key="1">
    <source>
        <dbReference type="EMBL" id="GBO03591.1"/>
    </source>
</evidence>
<name>A0A4Y2TU42_ARAVE</name>
<proteinExistence type="predicted"/>
<protein>
    <submittedName>
        <fullName evidence="1">Uncharacterized protein</fullName>
    </submittedName>
</protein>
<dbReference type="Proteomes" id="UP000499080">
    <property type="component" value="Unassembled WGS sequence"/>
</dbReference>
<dbReference type="AlphaFoldDB" id="A0A4Y2TU42"/>
<organism evidence="1 2">
    <name type="scientific">Araneus ventricosus</name>
    <name type="common">Orbweaver spider</name>
    <name type="synonym">Epeira ventricosa</name>
    <dbReference type="NCBI Taxonomy" id="182803"/>
    <lineage>
        <taxon>Eukaryota</taxon>
        <taxon>Metazoa</taxon>
        <taxon>Ecdysozoa</taxon>
        <taxon>Arthropoda</taxon>
        <taxon>Chelicerata</taxon>
        <taxon>Arachnida</taxon>
        <taxon>Araneae</taxon>
        <taxon>Araneomorphae</taxon>
        <taxon>Entelegynae</taxon>
        <taxon>Araneoidea</taxon>
        <taxon>Araneidae</taxon>
        <taxon>Araneus</taxon>
    </lineage>
</organism>